<accession>A0AA36IG46</accession>
<evidence type="ECO:0000313" key="3">
    <source>
        <dbReference type="Proteomes" id="UP001178507"/>
    </source>
</evidence>
<feature type="compositionally biased region" description="Low complexity" evidence="1">
    <location>
        <begin position="228"/>
        <end position="263"/>
    </location>
</feature>
<reference evidence="2" key="1">
    <citation type="submission" date="2023-08" db="EMBL/GenBank/DDBJ databases">
        <authorList>
            <person name="Chen Y."/>
            <person name="Shah S."/>
            <person name="Dougan E. K."/>
            <person name="Thang M."/>
            <person name="Chan C."/>
        </authorList>
    </citation>
    <scope>NUCLEOTIDE SEQUENCE</scope>
</reference>
<organism evidence="2 3">
    <name type="scientific">Effrenium voratum</name>
    <dbReference type="NCBI Taxonomy" id="2562239"/>
    <lineage>
        <taxon>Eukaryota</taxon>
        <taxon>Sar</taxon>
        <taxon>Alveolata</taxon>
        <taxon>Dinophyceae</taxon>
        <taxon>Suessiales</taxon>
        <taxon>Symbiodiniaceae</taxon>
        <taxon>Effrenium</taxon>
    </lineage>
</organism>
<evidence type="ECO:0000256" key="1">
    <source>
        <dbReference type="SAM" id="MobiDB-lite"/>
    </source>
</evidence>
<feature type="compositionally biased region" description="Basic and acidic residues" evidence="1">
    <location>
        <begin position="508"/>
        <end position="517"/>
    </location>
</feature>
<feature type="non-terminal residue" evidence="2">
    <location>
        <position position="517"/>
    </location>
</feature>
<gene>
    <name evidence="2" type="ORF">EVOR1521_LOCUS13008</name>
</gene>
<name>A0AA36IG46_9DINO</name>
<evidence type="ECO:0000313" key="2">
    <source>
        <dbReference type="EMBL" id="CAJ1386815.1"/>
    </source>
</evidence>
<sequence length="517" mass="55344">YVERKVRRTRRAAAAANSRRRPVEGRQRREGHGQEASGAEVSRRGRDSRRRSLFPRACEILDATKKCEPAAAEVETSVQTLLSYCADEGLTAHFQRSAVLAANIYNFSMNALEAAAVLAHRGQWTTELAKNLGALPAPVRDFLQNPANDEALLRALTAAYNHQVLDSQRPVAAAGGDPLGNYGNYAAPPFAEPAPPAAAAAAPAEDPLGASQAPAAGPTLFGRKRPAPAEASAEPAPKRSLFGAKPAPKPAAKAPAAAPNKPAEQPSVGAWPTPAFLRWLQSTSDLTATVETPETLRQAIEAVPNSLRKQYDLAEASESCAASLRALREEYIGTLLEEAEMFCTPKHKVALEEDFIGHGVLTLCYAHKAFAEESKAEEVAELIQQLKGDHVPVEAENQLDEAQESLLRDLVDAETAAKFHLAAVNFFAAHRNGPEPKAAAIFGLLSAAPADLLEWAGVSPARKYRSIRAKTWPRDVGRAGTLAYLAFAAHLKILQDDRGEEASAVAPEHGDEGEAQE</sequence>
<keyword evidence="3" id="KW-1185">Reference proteome</keyword>
<feature type="non-terminal residue" evidence="2">
    <location>
        <position position="1"/>
    </location>
</feature>
<protein>
    <submittedName>
        <fullName evidence="2">Uncharacterized protein</fullName>
    </submittedName>
</protein>
<feature type="compositionally biased region" description="Basic residues" evidence="1">
    <location>
        <begin position="1"/>
        <end position="11"/>
    </location>
</feature>
<dbReference type="Proteomes" id="UP001178507">
    <property type="component" value="Unassembled WGS sequence"/>
</dbReference>
<feature type="region of interest" description="Disordered" evidence="1">
    <location>
        <begin position="193"/>
        <end position="268"/>
    </location>
</feature>
<dbReference type="EMBL" id="CAUJNA010001421">
    <property type="protein sequence ID" value="CAJ1386815.1"/>
    <property type="molecule type" value="Genomic_DNA"/>
</dbReference>
<feature type="region of interest" description="Disordered" evidence="1">
    <location>
        <begin position="498"/>
        <end position="517"/>
    </location>
</feature>
<comment type="caution">
    <text evidence="2">The sequence shown here is derived from an EMBL/GenBank/DDBJ whole genome shotgun (WGS) entry which is preliminary data.</text>
</comment>
<feature type="compositionally biased region" description="Basic and acidic residues" evidence="1">
    <location>
        <begin position="21"/>
        <end position="33"/>
    </location>
</feature>
<feature type="region of interest" description="Disordered" evidence="1">
    <location>
        <begin position="1"/>
        <end position="48"/>
    </location>
</feature>
<proteinExistence type="predicted"/>
<dbReference type="AlphaFoldDB" id="A0AA36IG46"/>